<dbReference type="InterPro" id="IPR050942">
    <property type="entry name" value="F-box_BR-signaling"/>
</dbReference>
<comment type="caution">
    <text evidence="2">The sequence shown here is derived from an EMBL/GenBank/DDBJ whole genome shotgun (WGS) entry which is preliminary data.</text>
</comment>
<reference evidence="2" key="1">
    <citation type="submission" date="2020-01" db="EMBL/GenBank/DDBJ databases">
        <authorList>
            <person name="Mishra B."/>
        </authorList>
    </citation>
    <scope>NUCLEOTIDE SEQUENCE [LARGE SCALE GENOMIC DNA]</scope>
</reference>
<name>A0A6D2IPZ9_9BRAS</name>
<sequence>MLSQPLSRISKISPLMQMQRFRLFSSSVKEFPPHFIYGTTTSYPDREPGAIDFMFTSDHLEAAEEQRKVPCELLEPKGTVGASKGWVFTLENGLLCLRDDLKINASASNPKRISLPPLETLPHAQTQIVSSVAMSSACPDEDDDCIVAVKFLGPQLSLCRPAHDSKWTNIRITEPSFFTSPVMFSQRDGMFSLPASRGGYVGSWDLQGKPKLQKLRFQDLPRSRKKERELLDSCYSSHHLVESSSGESFLVLWYRTAIYDNKDDNLVTKRCMLFRGYEEGNAIYDIKDEDLGTKGFKVFRLDEEGNASYTEDIGDLCLCLSKSESFCVTASLFSGPDLLMNSISYIDVDESISPILDVGCFCLSRAERARENYSTYYKTPFPYLFPPQPCI</sequence>
<dbReference type="OrthoDB" id="1110205at2759"/>
<evidence type="ECO:0000313" key="3">
    <source>
        <dbReference type="Proteomes" id="UP000467841"/>
    </source>
</evidence>
<dbReference type="InterPro" id="IPR005174">
    <property type="entry name" value="KIB1-4_b-propeller"/>
</dbReference>
<accession>A0A6D2IPZ9</accession>
<keyword evidence="3" id="KW-1185">Reference proteome</keyword>
<evidence type="ECO:0000313" key="2">
    <source>
        <dbReference type="EMBL" id="CAA7027196.1"/>
    </source>
</evidence>
<organism evidence="2 3">
    <name type="scientific">Microthlaspi erraticum</name>
    <dbReference type="NCBI Taxonomy" id="1685480"/>
    <lineage>
        <taxon>Eukaryota</taxon>
        <taxon>Viridiplantae</taxon>
        <taxon>Streptophyta</taxon>
        <taxon>Embryophyta</taxon>
        <taxon>Tracheophyta</taxon>
        <taxon>Spermatophyta</taxon>
        <taxon>Magnoliopsida</taxon>
        <taxon>eudicotyledons</taxon>
        <taxon>Gunneridae</taxon>
        <taxon>Pentapetalae</taxon>
        <taxon>rosids</taxon>
        <taxon>malvids</taxon>
        <taxon>Brassicales</taxon>
        <taxon>Brassicaceae</taxon>
        <taxon>Coluteocarpeae</taxon>
        <taxon>Microthlaspi</taxon>
    </lineage>
</organism>
<protein>
    <recommendedName>
        <fullName evidence="1">KIB1-4 beta-propeller domain-containing protein</fullName>
    </recommendedName>
</protein>
<dbReference type="PANTHER" id="PTHR44259">
    <property type="entry name" value="OS07G0183000 PROTEIN-RELATED"/>
    <property type="match status" value="1"/>
</dbReference>
<dbReference type="Proteomes" id="UP000467841">
    <property type="component" value="Unassembled WGS sequence"/>
</dbReference>
<proteinExistence type="predicted"/>
<feature type="domain" description="KIB1-4 beta-propeller" evidence="1">
    <location>
        <begin position="73"/>
        <end position="354"/>
    </location>
</feature>
<dbReference type="EMBL" id="CACVBM020001052">
    <property type="protein sequence ID" value="CAA7027196.1"/>
    <property type="molecule type" value="Genomic_DNA"/>
</dbReference>
<dbReference type="AlphaFoldDB" id="A0A6D2IPZ9"/>
<dbReference type="PANTHER" id="PTHR44259:SF93">
    <property type="entry name" value="PROTEIN, PUTATIVE (DUF295)-RELATED"/>
    <property type="match status" value="1"/>
</dbReference>
<evidence type="ECO:0000259" key="1">
    <source>
        <dbReference type="Pfam" id="PF03478"/>
    </source>
</evidence>
<dbReference type="Pfam" id="PF03478">
    <property type="entry name" value="Beta-prop_KIB1-4"/>
    <property type="match status" value="1"/>
</dbReference>
<gene>
    <name evidence="2" type="ORF">MERR_LOCUS14431</name>
</gene>